<proteinExistence type="predicted"/>
<dbReference type="Gene3D" id="3.50.50.60">
    <property type="entry name" value="FAD/NAD(P)-binding domain"/>
    <property type="match status" value="1"/>
</dbReference>
<dbReference type="PANTHER" id="PTHR42923">
    <property type="entry name" value="PROTOPORPHYRINOGEN OXIDASE"/>
    <property type="match status" value="1"/>
</dbReference>
<feature type="domain" description="Amine oxidase" evidence="1">
    <location>
        <begin position="12"/>
        <end position="303"/>
    </location>
</feature>
<dbReference type="Gene3D" id="3.30.70.1990">
    <property type="match status" value="1"/>
</dbReference>
<reference evidence="2 3" key="1">
    <citation type="submission" date="2024-05" db="EMBL/GenBank/DDBJ databases">
        <title>Genome Sequence and Characterization of the New Strain Purple Sulfur Bacterium of Genus Thioalkalicoccus.</title>
        <authorList>
            <person name="Bryantseva I.A."/>
            <person name="Kyndt J.A."/>
            <person name="Imhoff J.F."/>
        </authorList>
    </citation>
    <scope>NUCLEOTIDE SEQUENCE [LARGE SCALE GENOMIC DNA]</scope>
    <source>
        <strain evidence="2 3">Um2</strain>
    </source>
</reference>
<evidence type="ECO:0000313" key="3">
    <source>
        <dbReference type="Proteomes" id="UP001564408"/>
    </source>
</evidence>
<name>A0ABV4BDY7_9GAMM</name>
<dbReference type="EMBL" id="JBDKXB010000010">
    <property type="protein sequence ID" value="MEY6432661.1"/>
    <property type="molecule type" value="Genomic_DNA"/>
</dbReference>
<dbReference type="Pfam" id="PF01593">
    <property type="entry name" value="Amino_oxidase"/>
    <property type="match status" value="1"/>
</dbReference>
<dbReference type="SUPFAM" id="SSF51905">
    <property type="entry name" value="FAD/NAD(P)-binding domain"/>
    <property type="match status" value="1"/>
</dbReference>
<organism evidence="2 3">
    <name type="scientific">Thioalkalicoccus limnaeus</name>
    <dbReference type="NCBI Taxonomy" id="120681"/>
    <lineage>
        <taxon>Bacteria</taxon>
        <taxon>Pseudomonadati</taxon>
        <taxon>Pseudomonadota</taxon>
        <taxon>Gammaproteobacteria</taxon>
        <taxon>Chromatiales</taxon>
        <taxon>Chromatiaceae</taxon>
        <taxon>Thioalkalicoccus</taxon>
    </lineage>
</organism>
<dbReference type="Proteomes" id="UP001564408">
    <property type="component" value="Unassembled WGS sequence"/>
</dbReference>
<dbReference type="InterPro" id="IPR050464">
    <property type="entry name" value="Zeta_carotene_desat/Oxidored"/>
</dbReference>
<evidence type="ECO:0000313" key="2">
    <source>
        <dbReference type="EMBL" id="MEY6432661.1"/>
    </source>
</evidence>
<dbReference type="InterPro" id="IPR002937">
    <property type="entry name" value="Amino_oxidase"/>
</dbReference>
<evidence type="ECO:0000259" key="1">
    <source>
        <dbReference type="Pfam" id="PF01593"/>
    </source>
</evidence>
<dbReference type="PANTHER" id="PTHR42923:SF17">
    <property type="entry name" value="AMINE OXIDASE DOMAIN-CONTAINING PROTEIN"/>
    <property type="match status" value="1"/>
</dbReference>
<keyword evidence="3" id="KW-1185">Reference proteome</keyword>
<dbReference type="RefSeq" id="WP_369667046.1">
    <property type="nucleotide sequence ID" value="NZ_JBDKXB010000010.1"/>
</dbReference>
<comment type="caution">
    <text evidence="2">The sequence shown here is derived from an EMBL/GenBank/DDBJ whole genome shotgun (WGS) entry which is preliminary data.</text>
</comment>
<dbReference type="Gene3D" id="1.10.405.20">
    <property type="match status" value="1"/>
</dbReference>
<gene>
    <name evidence="2" type="ORF">ABC977_09610</name>
</gene>
<dbReference type="InterPro" id="IPR036188">
    <property type="entry name" value="FAD/NAD-bd_sf"/>
</dbReference>
<protein>
    <submittedName>
        <fullName evidence="2">FAD-dependent oxidoreductase</fullName>
    </submittedName>
</protein>
<accession>A0ABV4BDY7</accession>
<sequence length="445" mass="50224">MGQHYAVVGSGIAGLAAAWLLTGRHRVTLIEHNDYIGGHTNTIEIDENGRRIPIDTGFIVYNEINYPLLTRLFQRLGIRTRDTDMSFAASIGPWDLEYAGSDLNSLFAQRRNLFSPSFLRMCRDILRFNQRCKARLAQSAFGDESLGEFLDQEGLGKAFREHYLLPMAAAIWSCPKATMMQFPAASLARFYANHGLLNLTERPQWKTVVGGSREYVKRMVADLAPGERIVGDGARAVRREERGVRVELASGRVETFDGVVLACHGDQALRLLEQPTDAEQRLLGAFSYQPNQVFVHTDDYLMPRSRRVWSSWNHLARHAEDGQAAVSVTYWMNRLQALDTDQPYFVSLNPFAGPRPDRILAKMTYEHPVFDQGAMRAQARLDEIQGQDRIWYCGSYFGYGFHEDALRAAVWVADDLDVDVGWLTDPAPLRQPGPAGQRRLVEATQ</sequence>